<dbReference type="EMBL" id="JOTN01000004">
    <property type="protein sequence ID" value="KEK20223.1"/>
    <property type="molecule type" value="Genomic_DNA"/>
</dbReference>
<gene>
    <name evidence="5" type="ORF">BAMA_17415</name>
</gene>
<dbReference type="InterPro" id="IPR023302">
    <property type="entry name" value="Pept_S9A_N"/>
</dbReference>
<keyword evidence="2" id="KW-0645">Protease</keyword>
<evidence type="ECO:0000256" key="1">
    <source>
        <dbReference type="ARBA" id="ARBA00022801"/>
    </source>
</evidence>
<keyword evidence="2" id="KW-0720">Serine protease</keyword>
<dbReference type="eggNOG" id="COG0823">
    <property type="taxonomic scope" value="Bacteria"/>
</dbReference>
<name>A0A073KD25_9BACI</name>
<dbReference type="InterPro" id="IPR011659">
    <property type="entry name" value="WD40"/>
</dbReference>
<reference evidence="5 6" key="1">
    <citation type="submission" date="2014-06" db="EMBL/GenBank/DDBJ databases">
        <title>Draft genome sequence of Bacillus manliponensis JCM 15802 (MCCC 1A00708).</title>
        <authorList>
            <person name="Lai Q."/>
            <person name="Liu Y."/>
            <person name="Shao Z."/>
        </authorList>
    </citation>
    <scope>NUCLEOTIDE SEQUENCE [LARGE SCALE GENOMIC DNA]</scope>
    <source>
        <strain evidence="5 6">JCM 15802</strain>
    </source>
</reference>
<dbReference type="AlphaFoldDB" id="A0A073KD25"/>
<dbReference type="RefSeq" id="WP_034637554.1">
    <property type="nucleotide sequence ID" value="NZ_CBCSJC010000003.1"/>
</dbReference>
<evidence type="ECO:0000259" key="4">
    <source>
        <dbReference type="Pfam" id="PF02897"/>
    </source>
</evidence>
<dbReference type="OrthoDB" id="108903at2"/>
<evidence type="ECO:0000256" key="2">
    <source>
        <dbReference type="ARBA" id="ARBA00022825"/>
    </source>
</evidence>
<dbReference type="GO" id="GO:0006508">
    <property type="term" value="P:proteolysis"/>
    <property type="evidence" value="ECO:0007669"/>
    <property type="project" value="InterPro"/>
</dbReference>
<keyword evidence="1" id="KW-0378">Hydrolase</keyword>
<dbReference type="STRING" id="574376.BAMA_17415"/>
<keyword evidence="6" id="KW-1185">Reference proteome</keyword>
<feature type="domain" description="Peptidase S9A N-terminal" evidence="4">
    <location>
        <begin position="66"/>
        <end position="320"/>
    </location>
</feature>
<dbReference type="SUPFAM" id="SSF82171">
    <property type="entry name" value="DPP6 N-terminal domain-like"/>
    <property type="match status" value="1"/>
</dbReference>
<dbReference type="InterPro" id="IPR011042">
    <property type="entry name" value="6-blade_b-propeller_TolB-like"/>
</dbReference>
<dbReference type="Proteomes" id="UP000027822">
    <property type="component" value="Unassembled WGS sequence"/>
</dbReference>
<dbReference type="Pfam" id="PF07676">
    <property type="entry name" value="PD40"/>
    <property type="match status" value="1"/>
</dbReference>
<dbReference type="Gene3D" id="2.120.10.30">
    <property type="entry name" value="TolB, C-terminal domain"/>
    <property type="match status" value="1"/>
</dbReference>
<dbReference type="Pfam" id="PF02897">
    <property type="entry name" value="Peptidase_S9_N"/>
    <property type="match status" value="1"/>
</dbReference>
<evidence type="ECO:0000313" key="6">
    <source>
        <dbReference type="Proteomes" id="UP000027822"/>
    </source>
</evidence>
<dbReference type="Pfam" id="PF00326">
    <property type="entry name" value="Peptidase_S9"/>
    <property type="match status" value="1"/>
</dbReference>
<dbReference type="PANTHER" id="PTHR42776">
    <property type="entry name" value="SERINE PEPTIDASE S9 FAMILY MEMBER"/>
    <property type="match status" value="1"/>
</dbReference>
<feature type="domain" description="Peptidase S9 prolyl oligopeptidase catalytic" evidence="3">
    <location>
        <begin position="391"/>
        <end position="599"/>
    </location>
</feature>
<dbReference type="eggNOG" id="COG1506">
    <property type="taxonomic scope" value="Bacteria"/>
</dbReference>
<sequence length="606" mass="69487">MIDFQHHDAEQFFQTYNIGAFAISKDEKRLVYASNMNGKPNLWAMDLPNAYPYPLTYCNQISDFIKLDPNGNYILLGLDHDGDENYKIHALRPEGGKPFPLIPAEKDEKQFFSYLSKDGERIYYTTSRDNEKYMNVRCYDLKTKEDKLLHTGEDAPTSLIAVSEDEKTLIIHKHFSNTYSLAYALCDGEMMLLTPPSEVEHVTYSCQFVDENTILFITDYDADFVYVASFNLQTKEFNIVQKFAAEGVEEIKYHKESKSCYIRTNKGVEDRLYRLSLEDQSLVPITLPADIVNQLHIAESGNVYVAGHSAIAPVNIFMLHKGKGVKEWTMLTNNRVLGVESDSLSDPETITYVSYDGLEIEALLFKPQKEAANDYTIFWPHGGPQWAERKQFRALFQYMTGLGYTIFAPNFRGSTCYGSKFTKVIEGDWGEGPRLDCVAGIEWLFEQGISDRDKLFVVGGSYGGYMTLLLSGRHAEYFRASVDIFGVSNLFTFIESVPEHWKPIMDRWVGHPERDKEKLTEDSPITYLDGMVKPMLIIQGANDPRVVQAESDQMYEALKEKGRDVEYMVLEDEGHGFSKKENEIKVYRRIAEFLEKHQQKVIEMKV</sequence>
<comment type="caution">
    <text evidence="5">The sequence shown here is derived from an EMBL/GenBank/DDBJ whole genome shotgun (WGS) entry which is preliminary data.</text>
</comment>
<dbReference type="GO" id="GO:0004252">
    <property type="term" value="F:serine-type endopeptidase activity"/>
    <property type="evidence" value="ECO:0007669"/>
    <property type="project" value="InterPro"/>
</dbReference>
<proteinExistence type="predicted"/>
<organism evidence="5 6">
    <name type="scientific">Bacillus manliponensis</name>
    <dbReference type="NCBI Taxonomy" id="574376"/>
    <lineage>
        <taxon>Bacteria</taxon>
        <taxon>Bacillati</taxon>
        <taxon>Bacillota</taxon>
        <taxon>Bacilli</taxon>
        <taxon>Bacillales</taxon>
        <taxon>Bacillaceae</taxon>
        <taxon>Bacillus</taxon>
        <taxon>Bacillus cereus group</taxon>
    </lineage>
</organism>
<protein>
    <submittedName>
        <fullName evidence="5">Peptidase S9</fullName>
    </submittedName>
</protein>
<dbReference type="PANTHER" id="PTHR42776:SF27">
    <property type="entry name" value="DIPEPTIDYL PEPTIDASE FAMILY MEMBER 6"/>
    <property type="match status" value="1"/>
</dbReference>
<dbReference type="InterPro" id="IPR001375">
    <property type="entry name" value="Peptidase_S9_cat"/>
</dbReference>
<dbReference type="SUPFAM" id="SSF53474">
    <property type="entry name" value="alpha/beta-Hydrolases"/>
    <property type="match status" value="1"/>
</dbReference>
<accession>A0A073KD25</accession>
<evidence type="ECO:0000313" key="5">
    <source>
        <dbReference type="EMBL" id="KEK20223.1"/>
    </source>
</evidence>
<dbReference type="Gene3D" id="3.40.50.1820">
    <property type="entry name" value="alpha/beta hydrolase"/>
    <property type="match status" value="1"/>
</dbReference>
<dbReference type="InterPro" id="IPR029058">
    <property type="entry name" value="AB_hydrolase_fold"/>
</dbReference>
<evidence type="ECO:0000259" key="3">
    <source>
        <dbReference type="Pfam" id="PF00326"/>
    </source>
</evidence>